<evidence type="ECO:0000256" key="4">
    <source>
        <dbReference type="ARBA" id="ARBA00023163"/>
    </source>
</evidence>
<sequence>MDFNIDERKIKILQAIIHDYIITGEPVGSRTIAKKYDLGISSATIRNEMSDLEELGLIEQLHTSSGRKPSDKGYRLYVDKLIKVPKLTKEEELMIKTQLINEALYEVDKIVKKAVLLLSELTKLTCVVKTPSVRNSSIKMIQLLGIDNNNILSIIVTQNGMINNNLIRINKVINNDALQKISNFLNSKLTNLTIQDINLKVINELKSGLTGYEDIFDAIITVLYDALNRADNSEVYYEGASNIFNYPEYNDVEKARQFLSLVDNKDLLSKLFNAGMKQNSNNSNVINISIGKENIVEDAKECSVISATYSLGNEPLGTIGVIGPTRMQYSKVISLLTQLVGILNNNIKKIYFNDK</sequence>
<keyword evidence="10" id="KW-1185">Reference proteome</keyword>
<dbReference type="HAMAP" id="MF_00081">
    <property type="entry name" value="HrcA"/>
    <property type="match status" value="1"/>
</dbReference>
<dbReference type="Gene3D" id="1.10.10.10">
    <property type="entry name" value="Winged helix-like DNA-binding domain superfamily/Winged helix DNA-binding domain"/>
    <property type="match status" value="1"/>
</dbReference>
<name>A0A151ALQ8_9CLOT</name>
<comment type="caution">
    <text evidence="9">The sequence shown here is derived from an EMBL/GenBank/DDBJ whole genome shotgun (WGS) entry which is preliminary data.</text>
</comment>
<organism evidence="9 10">
    <name type="scientific">Clostridium colicanis DSM 13634</name>
    <dbReference type="NCBI Taxonomy" id="1121305"/>
    <lineage>
        <taxon>Bacteria</taxon>
        <taxon>Bacillati</taxon>
        <taxon>Bacillota</taxon>
        <taxon>Clostridia</taxon>
        <taxon>Eubacteriales</taxon>
        <taxon>Clostridiaceae</taxon>
        <taxon>Clostridium</taxon>
    </lineage>
</organism>
<dbReference type="GO" id="GO:0045892">
    <property type="term" value="P:negative regulation of DNA-templated transcription"/>
    <property type="evidence" value="ECO:0007669"/>
    <property type="project" value="UniProtKB-UniRule"/>
</dbReference>
<keyword evidence="2 6" id="KW-0805">Transcription regulation</keyword>
<dbReference type="Pfam" id="PF01628">
    <property type="entry name" value="HrcA"/>
    <property type="match status" value="1"/>
</dbReference>
<dbReference type="EMBL" id="LTBB01000009">
    <property type="protein sequence ID" value="KYH28569.1"/>
    <property type="molecule type" value="Genomic_DNA"/>
</dbReference>
<proteinExistence type="inferred from homology"/>
<evidence type="ECO:0000259" key="7">
    <source>
        <dbReference type="Pfam" id="PF01628"/>
    </source>
</evidence>
<dbReference type="SUPFAM" id="SSF46785">
    <property type="entry name" value="Winged helix' DNA-binding domain"/>
    <property type="match status" value="1"/>
</dbReference>
<dbReference type="GO" id="GO:0003677">
    <property type="term" value="F:DNA binding"/>
    <property type="evidence" value="ECO:0007669"/>
    <property type="project" value="InterPro"/>
</dbReference>
<reference evidence="9 10" key="1">
    <citation type="submission" date="2016-02" db="EMBL/GenBank/DDBJ databases">
        <title>Genome sequence of Clostridium colicanis DSM 13634.</title>
        <authorList>
            <person name="Poehlein A."/>
            <person name="Daniel R."/>
        </authorList>
    </citation>
    <scope>NUCLEOTIDE SEQUENCE [LARGE SCALE GENOMIC DNA]</scope>
    <source>
        <strain evidence="9 10">DSM 13634</strain>
    </source>
</reference>
<dbReference type="NCBIfam" id="TIGR00331">
    <property type="entry name" value="hrcA"/>
    <property type="match status" value="1"/>
</dbReference>
<dbReference type="InterPro" id="IPR036390">
    <property type="entry name" value="WH_DNA-bd_sf"/>
</dbReference>
<dbReference type="AlphaFoldDB" id="A0A151ALQ8"/>
<dbReference type="PATRIC" id="fig|1121305.3.peg.1832"/>
<feature type="domain" description="Heat-inducible transcription repressor HrcA C-terminal" evidence="7">
    <location>
        <begin position="108"/>
        <end position="333"/>
    </location>
</feature>
<keyword evidence="4 6" id="KW-0804">Transcription</keyword>
<dbReference type="InterPro" id="IPR005104">
    <property type="entry name" value="WHTH_HrcA_DNA-bd"/>
</dbReference>
<dbReference type="Gene3D" id="3.30.450.40">
    <property type="match status" value="1"/>
</dbReference>
<dbReference type="Gene3D" id="3.30.390.60">
    <property type="entry name" value="Heat-inducible transcription repressor hrca homolog, domain 3"/>
    <property type="match status" value="1"/>
</dbReference>
<dbReference type="PANTHER" id="PTHR34824:SF1">
    <property type="entry name" value="HEAT-INDUCIBLE TRANSCRIPTION REPRESSOR HRCA"/>
    <property type="match status" value="1"/>
</dbReference>
<evidence type="ECO:0000256" key="3">
    <source>
        <dbReference type="ARBA" id="ARBA00023016"/>
    </source>
</evidence>
<dbReference type="PANTHER" id="PTHR34824">
    <property type="entry name" value="HEAT-INDUCIBLE TRANSCRIPTION REPRESSOR HRCA"/>
    <property type="match status" value="1"/>
</dbReference>
<evidence type="ECO:0000256" key="1">
    <source>
        <dbReference type="ARBA" id="ARBA00022491"/>
    </source>
</evidence>
<dbReference type="SUPFAM" id="SSF55781">
    <property type="entry name" value="GAF domain-like"/>
    <property type="match status" value="1"/>
</dbReference>
<dbReference type="RefSeq" id="WP_061858661.1">
    <property type="nucleotide sequence ID" value="NZ_LTBB01000009.1"/>
</dbReference>
<evidence type="ECO:0000313" key="10">
    <source>
        <dbReference type="Proteomes" id="UP000075374"/>
    </source>
</evidence>
<dbReference type="InterPro" id="IPR029016">
    <property type="entry name" value="GAF-like_dom_sf"/>
</dbReference>
<evidence type="ECO:0000256" key="2">
    <source>
        <dbReference type="ARBA" id="ARBA00023015"/>
    </source>
</evidence>
<dbReference type="FunFam" id="1.10.10.10:FF:000049">
    <property type="entry name" value="Heat-inducible transcription repressor HrcA"/>
    <property type="match status" value="1"/>
</dbReference>
<dbReference type="Pfam" id="PF03444">
    <property type="entry name" value="WHD_HrcA"/>
    <property type="match status" value="1"/>
</dbReference>
<dbReference type="InterPro" id="IPR036388">
    <property type="entry name" value="WH-like_DNA-bd_sf"/>
</dbReference>
<accession>A0A151ALQ8</accession>
<evidence type="ECO:0000256" key="6">
    <source>
        <dbReference type="HAMAP-Rule" id="MF_00081"/>
    </source>
</evidence>
<evidence type="ECO:0000313" key="9">
    <source>
        <dbReference type="EMBL" id="KYH28569.1"/>
    </source>
</evidence>
<comment type="similarity">
    <text evidence="6">Belongs to the HrcA family.</text>
</comment>
<dbReference type="Proteomes" id="UP000075374">
    <property type="component" value="Unassembled WGS sequence"/>
</dbReference>
<evidence type="ECO:0000259" key="8">
    <source>
        <dbReference type="Pfam" id="PF03444"/>
    </source>
</evidence>
<gene>
    <name evidence="6 9" type="primary">hrcA</name>
    <name evidence="9" type="ORF">CLCOL_18300</name>
</gene>
<keyword evidence="1 6" id="KW-0678">Repressor</keyword>
<dbReference type="InterPro" id="IPR021153">
    <property type="entry name" value="HrcA_C"/>
</dbReference>
<protein>
    <recommendedName>
        <fullName evidence="6">Heat-inducible transcription repressor HrcA</fullName>
    </recommendedName>
</protein>
<dbReference type="STRING" id="1121305.CLCOL_18300"/>
<dbReference type="InterPro" id="IPR023120">
    <property type="entry name" value="WHTH_transcript_rep_HrcA_IDD"/>
</dbReference>
<dbReference type="PIRSF" id="PIRSF005485">
    <property type="entry name" value="HrcA"/>
    <property type="match status" value="1"/>
</dbReference>
<comment type="function">
    <text evidence="5 6">Negative regulator of class I heat shock genes (grpE-dnaK-dnaJ and groELS operons). Prevents heat-shock induction of these operons.</text>
</comment>
<evidence type="ECO:0000256" key="5">
    <source>
        <dbReference type="ARBA" id="ARBA00055319"/>
    </source>
</evidence>
<keyword evidence="3 6" id="KW-0346">Stress response</keyword>
<feature type="domain" description="Winged helix-turn-helix transcription repressor HrcA DNA-binding" evidence="8">
    <location>
        <begin position="10"/>
        <end position="74"/>
    </location>
</feature>
<dbReference type="InterPro" id="IPR002571">
    <property type="entry name" value="HrcA"/>
</dbReference>